<proteinExistence type="predicted"/>
<evidence type="ECO:0000313" key="2">
    <source>
        <dbReference type="Proteomes" id="UP001341281"/>
    </source>
</evidence>
<gene>
    <name evidence="1" type="ORF">U9M48_025157</name>
</gene>
<sequence>MGLQASVHMILIGARVVMDHPKGNWVRPGQTVVGAIEGEMKSGVSYGQPNNVFSEAPPRFGAQMNPKQH</sequence>
<name>A0AAQ3TSZ2_PASNO</name>
<evidence type="ECO:0000313" key="1">
    <source>
        <dbReference type="EMBL" id="WVZ77270.1"/>
    </source>
</evidence>
<organism evidence="1 2">
    <name type="scientific">Paspalum notatum var. saurae</name>
    <dbReference type="NCBI Taxonomy" id="547442"/>
    <lineage>
        <taxon>Eukaryota</taxon>
        <taxon>Viridiplantae</taxon>
        <taxon>Streptophyta</taxon>
        <taxon>Embryophyta</taxon>
        <taxon>Tracheophyta</taxon>
        <taxon>Spermatophyta</taxon>
        <taxon>Magnoliopsida</taxon>
        <taxon>Liliopsida</taxon>
        <taxon>Poales</taxon>
        <taxon>Poaceae</taxon>
        <taxon>PACMAD clade</taxon>
        <taxon>Panicoideae</taxon>
        <taxon>Andropogonodae</taxon>
        <taxon>Paspaleae</taxon>
        <taxon>Paspalinae</taxon>
        <taxon>Paspalum</taxon>
    </lineage>
</organism>
<feature type="non-terminal residue" evidence="1">
    <location>
        <position position="69"/>
    </location>
</feature>
<keyword evidence="2" id="KW-1185">Reference proteome</keyword>
<protein>
    <submittedName>
        <fullName evidence="1">Uncharacterized protein</fullName>
    </submittedName>
</protein>
<accession>A0AAQ3TSZ2</accession>
<dbReference type="EMBL" id="CP144749">
    <property type="protein sequence ID" value="WVZ77270.1"/>
    <property type="molecule type" value="Genomic_DNA"/>
</dbReference>
<reference evidence="1 2" key="1">
    <citation type="submission" date="2024-02" db="EMBL/GenBank/DDBJ databases">
        <title>High-quality chromosome-scale genome assembly of Pensacola bahiagrass (Paspalum notatum Flugge var. saurae).</title>
        <authorList>
            <person name="Vega J.M."/>
            <person name="Podio M."/>
            <person name="Orjuela J."/>
            <person name="Siena L.A."/>
            <person name="Pessino S.C."/>
            <person name="Combes M.C."/>
            <person name="Mariac C."/>
            <person name="Albertini E."/>
            <person name="Pupilli F."/>
            <person name="Ortiz J.P.A."/>
            <person name="Leblanc O."/>
        </authorList>
    </citation>
    <scope>NUCLEOTIDE SEQUENCE [LARGE SCALE GENOMIC DNA]</scope>
    <source>
        <strain evidence="1">R1</strain>
        <tissue evidence="1">Leaf</tissue>
    </source>
</reference>
<dbReference type="AlphaFoldDB" id="A0AAQ3TSZ2"/>
<dbReference type="Proteomes" id="UP001341281">
    <property type="component" value="Chromosome 05"/>
</dbReference>